<dbReference type="AlphaFoldDB" id="A0A9P0D6R7"/>
<dbReference type="Proteomes" id="UP001153636">
    <property type="component" value="Chromosome 7"/>
</dbReference>
<keyword evidence="8 10" id="KW-0472">Membrane</keyword>
<evidence type="ECO:0000256" key="4">
    <source>
        <dbReference type="ARBA" id="ARBA00022692"/>
    </source>
</evidence>
<dbReference type="Pfam" id="PF00153">
    <property type="entry name" value="Mito_carr"/>
    <property type="match status" value="3"/>
</dbReference>
<dbReference type="GO" id="GO:0031966">
    <property type="term" value="C:mitochondrial membrane"/>
    <property type="evidence" value="ECO:0007669"/>
    <property type="project" value="UniProtKB-SubCell"/>
</dbReference>
<name>A0A9P0D6R7_9CUCU</name>
<evidence type="ECO:0000256" key="3">
    <source>
        <dbReference type="ARBA" id="ARBA00022448"/>
    </source>
</evidence>
<gene>
    <name evidence="12" type="ORF">PSYICH_LOCUS13369</name>
</gene>
<evidence type="ECO:0000256" key="10">
    <source>
        <dbReference type="PROSITE-ProRule" id="PRU00282"/>
    </source>
</evidence>
<keyword evidence="3 11" id="KW-0813">Transport</keyword>
<feature type="repeat" description="Solcar" evidence="10">
    <location>
        <begin position="130"/>
        <end position="216"/>
    </location>
</feature>
<sequence length="318" mass="34736">MPDSPGTAFISPFKRPWLKDSSVAAPAGGGNLGLRGVFVGGVTGGIEICITYPTEYVKTQLQLDEKGERKKYQGIIDCVKVTVRERGILGLYRGLSILIVGSIPKSAVRFGSYETYKGFMMGPDRKFGPTQSLICGLGAGISEAILAVTPMETIKVKFINDQRSAQPQYRGLVHGLGVIVKTQGVSGLYKGVIATIIKQGTNQATRFWVMETCKMHYRGGDPNKSIPKPWIALFGALAGLASVYVNNPIDVVKTRMQGLEAHKYKNTLHCLISVGRNEGPLAYYKGSIPRLSRVVFDVAITFTIYETIMDILNVIWPK</sequence>
<evidence type="ECO:0000313" key="13">
    <source>
        <dbReference type="Proteomes" id="UP001153636"/>
    </source>
</evidence>
<reference evidence="12" key="1">
    <citation type="submission" date="2022-01" db="EMBL/GenBank/DDBJ databases">
        <authorList>
            <person name="King R."/>
        </authorList>
    </citation>
    <scope>NUCLEOTIDE SEQUENCE</scope>
</reference>
<dbReference type="GO" id="GO:0071913">
    <property type="term" value="F:citrate secondary active transmembrane transporter activity"/>
    <property type="evidence" value="ECO:0007669"/>
    <property type="project" value="TreeGrafter"/>
</dbReference>
<dbReference type="PANTHER" id="PTHR45788">
    <property type="entry name" value="SUCCINATE/FUMARATE MITOCHONDRIAL TRANSPORTER-RELATED"/>
    <property type="match status" value="1"/>
</dbReference>
<dbReference type="EMBL" id="OV651819">
    <property type="protein sequence ID" value="CAH1113446.1"/>
    <property type="molecule type" value="Genomic_DNA"/>
</dbReference>
<evidence type="ECO:0000313" key="12">
    <source>
        <dbReference type="EMBL" id="CAH1113446.1"/>
    </source>
</evidence>
<keyword evidence="4 10" id="KW-0812">Transmembrane</keyword>
<evidence type="ECO:0000256" key="11">
    <source>
        <dbReference type="RuleBase" id="RU000488"/>
    </source>
</evidence>
<dbReference type="InterPro" id="IPR049563">
    <property type="entry name" value="TXTP-like"/>
</dbReference>
<keyword evidence="5" id="KW-0677">Repeat</keyword>
<evidence type="ECO:0000256" key="8">
    <source>
        <dbReference type="ARBA" id="ARBA00023136"/>
    </source>
</evidence>
<dbReference type="PANTHER" id="PTHR45788:SF4">
    <property type="entry name" value="TRICARBOXYLATE TRANSPORT PROTEIN, MITOCHONDRIAL"/>
    <property type="match status" value="1"/>
</dbReference>
<protein>
    <recommendedName>
        <fullName evidence="9">Citrate transport protein</fullName>
    </recommendedName>
</protein>
<keyword evidence="13" id="KW-1185">Reference proteome</keyword>
<dbReference type="OrthoDB" id="44467at2759"/>
<evidence type="ECO:0000256" key="7">
    <source>
        <dbReference type="ARBA" id="ARBA00023128"/>
    </source>
</evidence>
<evidence type="ECO:0000256" key="6">
    <source>
        <dbReference type="ARBA" id="ARBA00022989"/>
    </source>
</evidence>
<dbReference type="PRINTS" id="PR00926">
    <property type="entry name" value="MITOCARRIER"/>
</dbReference>
<proteinExistence type="inferred from homology"/>
<dbReference type="InterPro" id="IPR002067">
    <property type="entry name" value="MCP"/>
</dbReference>
<dbReference type="PROSITE" id="PS50920">
    <property type="entry name" value="SOLCAR"/>
    <property type="match status" value="3"/>
</dbReference>
<dbReference type="InterPro" id="IPR018108">
    <property type="entry name" value="MCP_transmembrane"/>
</dbReference>
<keyword evidence="6" id="KW-1133">Transmembrane helix</keyword>
<organism evidence="12 13">
    <name type="scientific">Psylliodes chrysocephalus</name>
    <dbReference type="NCBI Taxonomy" id="3402493"/>
    <lineage>
        <taxon>Eukaryota</taxon>
        <taxon>Metazoa</taxon>
        <taxon>Ecdysozoa</taxon>
        <taxon>Arthropoda</taxon>
        <taxon>Hexapoda</taxon>
        <taxon>Insecta</taxon>
        <taxon>Pterygota</taxon>
        <taxon>Neoptera</taxon>
        <taxon>Endopterygota</taxon>
        <taxon>Coleoptera</taxon>
        <taxon>Polyphaga</taxon>
        <taxon>Cucujiformia</taxon>
        <taxon>Chrysomeloidea</taxon>
        <taxon>Chrysomelidae</taxon>
        <taxon>Galerucinae</taxon>
        <taxon>Alticini</taxon>
        <taxon>Psylliodes</taxon>
    </lineage>
</organism>
<comment type="similarity">
    <text evidence="2 11">Belongs to the mitochondrial carrier (TC 2.A.29) family.</text>
</comment>
<evidence type="ECO:0000256" key="1">
    <source>
        <dbReference type="ARBA" id="ARBA00004225"/>
    </source>
</evidence>
<evidence type="ECO:0000256" key="2">
    <source>
        <dbReference type="ARBA" id="ARBA00006375"/>
    </source>
</evidence>
<feature type="repeat" description="Solcar" evidence="10">
    <location>
        <begin position="227"/>
        <end position="311"/>
    </location>
</feature>
<comment type="subcellular location">
    <subcellularLocation>
        <location evidence="1">Mitochondrion membrane</location>
        <topology evidence="1">Multi-pass membrane protein</topology>
    </subcellularLocation>
</comment>
<dbReference type="Gene3D" id="1.50.40.10">
    <property type="entry name" value="Mitochondrial carrier domain"/>
    <property type="match status" value="1"/>
</dbReference>
<dbReference type="GO" id="GO:0006843">
    <property type="term" value="P:mitochondrial citrate transmembrane transport"/>
    <property type="evidence" value="ECO:0007669"/>
    <property type="project" value="TreeGrafter"/>
</dbReference>
<dbReference type="FunFam" id="1.50.40.10:FF:000007">
    <property type="entry name" value="Mitochondrial tricarboxylate transport protein-like"/>
    <property type="match status" value="1"/>
</dbReference>
<dbReference type="SUPFAM" id="SSF103506">
    <property type="entry name" value="Mitochondrial carrier"/>
    <property type="match status" value="1"/>
</dbReference>
<dbReference type="InterPro" id="IPR023395">
    <property type="entry name" value="MCP_dom_sf"/>
</dbReference>
<feature type="repeat" description="Solcar" evidence="10">
    <location>
        <begin position="31"/>
        <end position="119"/>
    </location>
</feature>
<accession>A0A9P0D6R7</accession>
<evidence type="ECO:0000256" key="9">
    <source>
        <dbReference type="ARBA" id="ARBA00042640"/>
    </source>
</evidence>
<keyword evidence="7" id="KW-0496">Mitochondrion</keyword>
<evidence type="ECO:0000256" key="5">
    <source>
        <dbReference type="ARBA" id="ARBA00022737"/>
    </source>
</evidence>